<feature type="region of interest" description="Disordered" evidence="1">
    <location>
        <begin position="202"/>
        <end position="227"/>
    </location>
</feature>
<dbReference type="EMBL" id="LN899820">
    <property type="protein sequence ID" value="CUV57892.1"/>
    <property type="molecule type" value="Genomic_DNA"/>
</dbReference>
<evidence type="ECO:0000313" key="2">
    <source>
        <dbReference type="EMBL" id="CUV57892.1"/>
    </source>
</evidence>
<proteinExistence type="predicted"/>
<name>A0A0S4X2D4_RALSL</name>
<protein>
    <submittedName>
        <fullName evidence="2">Uncharacterized protein</fullName>
    </submittedName>
</protein>
<evidence type="ECO:0000256" key="1">
    <source>
        <dbReference type="SAM" id="MobiDB-lite"/>
    </source>
</evidence>
<reference evidence="2" key="1">
    <citation type="submission" date="2015-10" db="EMBL/GenBank/DDBJ databases">
        <authorList>
            <person name="Gilbert D.G."/>
        </authorList>
    </citation>
    <scope>NUCLEOTIDE SEQUENCE</scope>
    <source>
        <strain evidence="2">Phyl III-seqv23</strain>
    </source>
</reference>
<sequence>MARCGRQALEHLPVEFVQSIGRDGYAVFALVPFADQRGAGHQRQLAAAPAGGLDLGVQRSGVHQMAAQAGGQSAVGELLDPVRDPRFDVVPVVVAGAPREVPIPERPQFGHRQVGQCRQLRGDRSPLWMFQQRKRWSDVRCPPGFVHAHSFSEKVVRETTMHALGLAVGKSNLSLRREILTLHSPLKTRICGPHAVSTATGAGNLVGRGGSRHGVHPETGLEGRNGGVSDRFIRSGRSGSLRVIGQMDSRTPAPVAELVQVFFKRLGTVWGRLGLFAKHVQRT</sequence>
<organism evidence="2">
    <name type="scientific">Ralstonia solanacearum</name>
    <name type="common">Pseudomonas solanacearum</name>
    <dbReference type="NCBI Taxonomy" id="305"/>
    <lineage>
        <taxon>Bacteria</taxon>
        <taxon>Pseudomonadati</taxon>
        <taxon>Pseudomonadota</taxon>
        <taxon>Betaproteobacteria</taxon>
        <taxon>Burkholderiales</taxon>
        <taxon>Burkholderiaceae</taxon>
        <taxon>Ralstonia</taxon>
        <taxon>Ralstonia solanacearum species complex</taxon>
    </lineage>
</organism>
<accession>A0A0S4X2D4</accession>
<dbReference type="AlphaFoldDB" id="A0A0S4X2D4"/>
<gene>
    <name evidence="2" type="ORF">RUN215_v1_1560021</name>
</gene>